<dbReference type="EMBL" id="CYZO01000046">
    <property type="protein sequence ID" value="CUO42248.1"/>
    <property type="molecule type" value="Genomic_DNA"/>
</dbReference>
<accession>A0A174EZZ2</accession>
<dbReference type="RefSeq" id="WP_055159419.1">
    <property type="nucleotide sequence ID" value="NZ_CAUDSR010000042.1"/>
</dbReference>
<name>A0A174EZZ2_9FIRM</name>
<protein>
    <submittedName>
        <fullName evidence="1">Uncharacterized protein</fullName>
    </submittedName>
</protein>
<reference evidence="1 2" key="1">
    <citation type="submission" date="2015-09" db="EMBL/GenBank/DDBJ databases">
        <authorList>
            <consortium name="Pathogen Informatics"/>
        </authorList>
    </citation>
    <scope>NUCLEOTIDE SEQUENCE [LARGE SCALE GENOMIC DNA]</scope>
    <source>
        <strain evidence="1 2">2789STDY5834841</strain>
    </source>
</reference>
<evidence type="ECO:0000313" key="2">
    <source>
        <dbReference type="Proteomes" id="UP000095787"/>
    </source>
</evidence>
<proteinExistence type="predicted"/>
<evidence type="ECO:0000313" key="1">
    <source>
        <dbReference type="EMBL" id="CUO42248.1"/>
    </source>
</evidence>
<sequence length="153" mass="17660">MSDFEAIETREQFEEAVKDRLEQERETVRREFSGCLSPEAVEEKYKEYLSPKEAEEKYKGYLSPEDAANKDATIAKYEKESKRVKVAMENGIPYELAGKLSGETEDEMKKDAEAFSKFLKGKTTYPNFTRDTDNKDDSIREATKKMLNNLKGE</sequence>
<organism evidence="1 2">
    <name type="scientific">[Ruminococcus] torques</name>
    <dbReference type="NCBI Taxonomy" id="33039"/>
    <lineage>
        <taxon>Bacteria</taxon>
        <taxon>Bacillati</taxon>
        <taxon>Bacillota</taxon>
        <taxon>Clostridia</taxon>
        <taxon>Lachnospirales</taxon>
        <taxon>Lachnospiraceae</taxon>
        <taxon>Mediterraneibacter</taxon>
    </lineage>
</organism>
<dbReference type="AlphaFoldDB" id="A0A174EZZ2"/>
<dbReference type="Proteomes" id="UP000095787">
    <property type="component" value="Unassembled WGS sequence"/>
</dbReference>
<gene>
    <name evidence="1" type="ORF">ERS852456_02520</name>
</gene>